<dbReference type="EMBL" id="JAGEUA010000001">
    <property type="protein sequence ID" value="KAL1023889.1"/>
    <property type="molecule type" value="Genomic_DNA"/>
</dbReference>
<keyword evidence="2" id="KW-1185">Reference proteome</keyword>
<evidence type="ECO:0000313" key="2">
    <source>
        <dbReference type="Proteomes" id="UP001557470"/>
    </source>
</evidence>
<dbReference type="Proteomes" id="UP001557470">
    <property type="component" value="Unassembled WGS sequence"/>
</dbReference>
<evidence type="ECO:0000313" key="1">
    <source>
        <dbReference type="EMBL" id="KAL1023889.1"/>
    </source>
</evidence>
<comment type="caution">
    <text evidence="1">The sequence shown here is derived from an EMBL/GenBank/DDBJ whole genome shotgun (WGS) entry which is preliminary data.</text>
</comment>
<accession>A0ABD0XRB0</accession>
<gene>
    <name evidence="1" type="ORF">UPYG_G00048560</name>
</gene>
<organism evidence="1 2">
    <name type="scientific">Umbra pygmaea</name>
    <name type="common">Eastern mudminnow</name>
    <dbReference type="NCBI Taxonomy" id="75934"/>
    <lineage>
        <taxon>Eukaryota</taxon>
        <taxon>Metazoa</taxon>
        <taxon>Chordata</taxon>
        <taxon>Craniata</taxon>
        <taxon>Vertebrata</taxon>
        <taxon>Euteleostomi</taxon>
        <taxon>Actinopterygii</taxon>
        <taxon>Neopterygii</taxon>
        <taxon>Teleostei</taxon>
        <taxon>Protacanthopterygii</taxon>
        <taxon>Esociformes</taxon>
        <taxon>Umbridae</taxon>
        <taxon>Umbra</taxon>
    </lineage>
</organism>
<sequence>MLFLFGNTGLAFRGLFEDLGVQCALTGDDITVLPALGSVVSVTRLSPLTAYGVISELREEKPSKRSSGFNRK</sequence>
<proteinExistence type="predicted"/>
<protein>
    <submittedName>
        <fullName evidence="1">Uncharacterized protein</fullName>
    </submittedName>
</protein>
<reference evidence="1 2" key="1">
    <citation type="submission" date="2024-06" db="EMBL/GenBank/DDBJ databases">
        <authorList>
            <person name="Pan Q."/>
            <person name="Wen M."/>
            <person name="Jouanno E."/>
            <person name="Zahm M."/>
            <person name="Klopp C."/>
            <person name="Cabau C."/>
            <person name="Louis A."/>
            <person name="Berthelot C."/>
            <person name="Parey E."/>
            <person name="Roest Crollius H."/>
            <person name="Montfort J."/>
            <person name="Robinson-Rechavi M."/>
            <person name="Bouchez O."/>
            <person name="Lampietro C."/>
            <person name="Lopez Roques C."/>
            <person name="Donnadieu C."/>
            <person name="Postlethwait J."/>
            <person name="Bobe J."/>
            <person name="Verreycken H."/>
            <person name="Guiguen Y."/>
        </authorList>
    </citation>
    <scope>NUCLEOTIDE SEQUENCE [LARGE SCALE GENOMIC DNA]</scope>
    <source>
        <strain evidence="1">Up_M1</strain>
        <tissue evidence="1">Testis</tissue>
    </source>
</reference>
<dbReference type="AlphaFoldDB" id="A0ABD0XRB0"/>
<name>A0ABD0XRB0_UMBPY</name>